<reference evidence="5" key="1">
    <citation type="journal article" date="2017" name="Nat. Commun.">
        <title>The asparagus genome sheds light on the origin and evolution of a young Y chromosome.</title>
        <authorList>
            <person name="Harkess A."/>
            <person name="Zhou J."/>
            <person name="Xu C."/>
            <person name="Bowers J.E."/>
            <person name="Van der Hulst R."/>
            <person name="Ayyampalayam S."/>
            <person name="Mercati F."/>
            <person name="Riccardi P."/>
            <person name="McKain M.R."/>
            <person name="Kakrana A."/>
            <person name="Tang H."/>
            <person name="Ray J."/>
            <person name="Groenendijk J."/>
            <person name="Arikit S."/>
            <person name="Mathioni S.M."/>
            <person name="Nakano M."/>
            <person name="Shan H."/>
            <person name="Telgmann-Rauber A."/>
            <person name="Kanno A."/>
            <person name="Yue Z."/>
            <person name="Chen H."/>
            <person name="Li W."/>
            <person name="Chen Y."/>
            <person name="Xu X."/>
            <person name="Zhang Y."/>
            <person name="Luo S."/>
            <person name="Chen H."/>
            <person name="Gao J."/>
            <person name="Mao Z."/>
            <person name="Pires J.C."/>
            <person name="Luo M."/>
            <person name="Kudrna D."/>
            <person name="Wing R.A."/>
            <person name="Meyers B.C."/>
            <person name="Yi K."/>
            <person name="Kong H."/>
            <person name="Lavrijsen P."/>
            <person name="Sunseri F."/>
            <person name="Falavigna A."/>
            <person name="Ye Y."/>
            <person name="Leebens-Mack J.H."/>
            <person name="Chen G."/>
        </authorList>
    </citation>
    <scope>NUCLEOTIDE SEQUENCE [LARGE SCALE GENOMIC DNA]</scope>
    <source>
        <strain evidence="5">cv. DH0086</strain>
    </source>
</reference>
<dbReference type="GO" id="GO:0004860">
    <property type="term" value="F:protein kinase inhibitor activity"/>
    <property type="evidence" value="ECO:0007669"/>
    <property type="project" value="UniProtKB-KW"/>
</dbReference>
<dbReference type="Proteomes" id="UP000243459">
    <property type="component" value="Chromosome 2"/>
</dbReference>
<evidence type="ECO:0000313" key="5">
    <source>
        <dbReference type="Proteomes" id="UP000243459"/>
    </source>
</evidence>
<dbReference type="AlphaFoldDB" id="A0A5P1FL50"/>
<dbReference type="Gramene" id="ONK78814">
    <property type="protein sequence ID" value="ONK78814"/>
    <property type="gene ID" value="A4U43_C02F22700"/>
</dbReference>
<gene>
    <name evidence="4" type="ORF">A4U43_C02F22700</name>
</gene>
<keyword evidence="1" id="KW-0649">Protein kinase inhibitor</keyword>
<feature type="region of interest" description="Disordered" evidence="3">
    <location>
        <begin position="43"/>
        <end position="73"/>
    </location>
</feature>
<accession>A0A5P1FL50</accession>
<dbReference type="EMBL" id="CM007382">
    <property type="protein sequence ID" value="ONK78814.1"/>
    <property type="molecule type" value="Genomic_DNA"/>
</dbReference>
<evidence type="ECO:0000313" key="4">
    <source>
        <dbReference type="EMBL" id="ONK78814.1"/>
    </source>
</evidence>
<dbReference type="GO" id="GO:0032875">
    <property type="term" value="P:regulation of DNA endoreduplication"/>
    <property type="evidence" value="ECO:0007669"/>
    <property type="project" value="InterPro"/>
</dbReference>
<name>A0A5P1FL50_ASPOF</name>
<organism evidence="4 5">
    <name type="scientific">Asparagus officinalis</name>
    <name type="common">Garden asparagus</name>
    <dbReference type="NCBI Taxonomy" id="4686"/>
    <lineage>
        <taxon>Eukaryota</taxon>
        <taxon>Viridiplantae</taxon>
        <taxon>Streptophyta</taxon>
        <taxon>Embryophyta</taxon>
        <taxon>Tracheophyta</taxon>
        <taxon>Spermatophyta</taxon>
        <taxon>Magnoliopsida</taxon>
        <taxon>Liliopsida</taxon>
        <taxon>Asparagales</taxon>
        <taxon>Asparagaceae</taxon>
        <taxon>Asparagoideae</taxon>
        <taxon>Asparagus</taxon>
    </lineage>
</organism>
<dbReference type="InterPro" id="IPR040389">
    <property type="entry name" value="SMR"/>
</dbReference>
<proteinExistence type="predicted"/>
<evidence type="ECO:0000256" key="1">
    <source>
        <dbReference type="ARBA" id="ARBA00023013"/>
    </source>
</evidence>
<keyword evidence="5" id="KW-1185">Reference proteome</keyword>
<dbReference type="PANTHER" id="PTHR33142">
    <property type="entry name" value="CYCLIN-DEPENDENT PROTEIN KINASE INHIBITOR SMR13"/>
    <property type="match status" value="1"/>
</dbReference>
<protein>
    <submittedName>
        <fullName evidence="4">Uncharacterized protein</fullName>
    </submittedName>
</protein>
<keyword evidence="2" id="KW-0131">Cell cycle</keyword>
<evidence type="ECO:0000256" key="3">
    <source>
        <dbReference type="SAM" id="MobiDB-lite"/>
    </source>
</evidence>
<evidence type="ECO:0000256" key="2">
    <source>
        <dbReference type="ARBA" id="ARBA00023306"/>
    </source>
</evidence>
<sequence>MAARSMVVMVEEAEVTAWMTGGDCATPTAMECRIPEPMTCPPAPKKQRLAAASVDSPANTSATTKKKKNKKFFNPPNLEAAFAAAAASAPLQQNQDEASF</sequence>
<dbReference type="PANTHER" id="PTHR33142:SF8">
    <property type="entry name" value="CYCLIN-DEPENDENT PROTEIN KINASE INHIBITOR SMR9"/>
    <property type="match status" value="1"/>
</dbReference>